<feature type="region of interest" description="Disordered" evidence="6">
    <location>
        <begin position="142"/>
        <end position="219"/>
    </location>
</feature>
<keyword evidence="3 5" id="KW-0720">Serine protease</keyword>
<evidence type="ECO:0000313" key="9">
    <source>
        <dbReference type="Proteomes" id="UP000815325"/>
    </source>
</evidence>
<evidence type="ECO:0000259" key="7">
    <source>
        <dbReference type="PROSITE" id="PS51786"/>
    </source>
</evidence>
<reference evidence="8" key="1">
    <citation type="submission" date="2017-08" db="EMBL/GenBank/DDBJ databases">
        <authorList>
            <person name="Polle J.E."/>
            <person name="Barry K."/>
            <person name="Cushman J."/>
            <person name="Schmutz J."/>
            <person name="Tran D."/>
            <person name="Hathwaick L.T."/>
            <person name="Yim W.C."/>
            <person name="Jenkins J."/>
            <person name="Mckie-Krisberg Z.M."/>
            <person name="Prochnik S."/>
            <person name="Lindquist E."/>
            <person name="Dockter R.B."/>
            <person name="Adam C."/>
            <person name="Molina H."/>
            <person name="Bunkerborg J."/>
            <person name="Jin E."/>
            <person name="Buchheim M."/>
            <person name="Magnuson J."/>
        </authorList>
    </citation>
    <scope>NUCLEOTIDE SEQUENCE</scope>
    <source>
        <strain evidence="8">CCAP 19/18</strain>
    </source>
</reference>
<dbReference type="GO" id="GO:0006508">
    <property type="term" value="P:proteolysis"/>
    <property type="evidence" value="ECO:0007669"/>
    <property type="project" value="UniProtKB-KW"/>
</dbReference>
<dbReference type="PROSITE" id="PS51786">
    <property type="entry name" value="LON_PROTEOLYTIC"/>
    <property type="match status" value="1"/>
</dbReference>
<evidence type="ECO:0000256" key="4">
    <source>
        <dbReference type="ARBA" id="ARBA00022840"/>
    </source>
</evidence>
<proteinExistence type="inferred from homology"/>
<dbReference type="Proteomes" id="UP000815325">
    <property type="component" value="Unassembled WGS sequence"/>
</dbReference>
<name>A0ABQ7GFM2_DUNSA</name>
<evidence type="ECO:0000256" key="3">
    <source>
        <dbReference type="ARBA" id="ARBA00022825"/>
    </source>
</evidence>
<keyword evidence="5 8" id="KW-0645">Protease</keyword>
<feature type="active site" evidence="5">
    <location>
        <position position="530"/>
    </location>
</feature>
<dbReference type="Gene3D" id="1.10.8.60">
    <property type="match status" value="1"/>
</dbReference>
<dbReference type="InterPro" id="IPR008268">
    <property type="entry name" value="Peptidase_S16_AS"/>
</dbReference>
<evidence type="ECO:0000256" key="5">
    <source>
        <dbReference type="PROSITE-ProRule" id="PRU01122"/>
    </source>
</evidence>
<dbReference type="InterPro" id="IPR054594">
    <property type="entry name" value="Lon_lid"/>
</dbReference>
<evidence type="ECO:0000256" key="1">
    <source>
        <dbReference type="ARBA" id="ARBA00022741"/>
    </source>
</evidence>
<keyword evidence="1" id="KW-0547">Nucleotide-binding</keyword>
<feature type="domain" description="Lon proteolytic" evidence="7">
    <location>
        <begin position="278"/>
        <end position="582"/>
    </location>
</feature>
<comment type="caution">
    <text evidence="8">The sequence shown here is derived from an EMBL/GenBank/DDBJ whole genome shotgun (WGS) entry which is preliminary data.</text>
</comment>
<dbReference type="Pfam" id="PF22667">
    <property type="entry name" value="Lon_lid"/>
    <property type="match status" value="1"/>
</dbReference>
<comment type="similarity">
    <text evidence="5">Belongs to the peptidase S16 family.</text>
</comment>
<evidence type="ECO:0000256" key="2">
    <source>
        <dbReference type="ARBA" id="ARBA00022801"/>
    </source>
</evidence>
<feature type="compositionally biased region" description="Basic and acidic residues" evidence="6">
    <location>
        <begin position="428"/>
        <end position="437"/>
    </location>
</feature>
<feature type="region of interest" description="Disordered" evidence="6">
    <location>
        <begin position="347"/>
        <end position="451"/>
    </location>
</feature>
<keyword evidence="2 5" id="KW-0378">Hydrolase</keyword>
<dbReference type="InterPro" id="IPR014721">
    <property type="entry name" value="Ribsml_uS5_D2-typ_fold_subgr"/>
</dbReference>
<evidence type="ECO:0000313" key="8">
    <source>
        <dbReference type="EMBL" id="KAF5833405.1"/>
    </source>
</evidence>
<dbReference type="PANTHER" id="PTHR10046">
    <property type="entry name" value="ATP DEPENDENT LON PROTEASE FAMILY MEMBER"/>
    <property type="match status" value="1"/>
</dbReference>
<protein>
    <submittedName>
        <fullName evidence="8">Lon protease C-terminal proteolytic domain-containing protein</fullName>
    </submittedName>
</protein>
<dbReference type="InterPro" id="IPR027065">
    <property type="entry name" value="Lon_Prtase"/>
</dbReference>
<organism evidence="8 9">
    <name type="scientific">Dunaliella salina</name>
    <name type="common">Green alga</name>
    <name type="synonym">Protococcus salinus</name>
    <dbReference type="NCBI Taxonomy" id="3046"/>
    <lineage>
        <taxon>Eukaryota</taxon>
        <taxon>Viridiplantae</taxon>
        <taxon>Chlorophyta</taxon>
        <taxon>core chlorophytes</taxon>
        <taxon>Chlorophyceae</taxon>
        <taxon>CS clade</taxon>
        <taxon>Chlamydomonadales</taxon>
        <taxon>Dunaliellaceae</taxon>
        <taxon>Dunaliella</taxon>
    </lineage>
</organism>
<feature type="active site" evidence="5">
    <location>
        <position position="487"/>
    </location>
</feature>
<dbReference type="Gene3D" id="3.30.230.10">
    <property type="match status" value="2"/>
</dbReference>
<keyword evidence="4" id="KW-0067">ATP-binding</keyword>
<evidence type="ECO:0000256" key="6">
    <source>
        <dbReference type="SAM" id="MobiDB-lite"/>
    </source>
</evidence>
<dbReference type="InterPro" id="IPR020568">
    <property type="entry name" value="Ribosomal_Su5_D2-typ_SF"/>
</dbReference>
<feature type="compositionally biased region" description="Polar residues" evidence="6">
    <location>
        <begin position="372"/>
        <end position="385"/>
    </location>
</feature>
<dbReference type="PROSITE" id="PS01046">
    <property type="entry name" value="LON_SER"/>
    <property type="match status" value="1"/>
</dbReference>
<dbReference type="GO" id="GO:0008233">
    <property type="term" value="F:peptidase activity"/>
    <property type="evidence" value="ECO:0007669"/>
    <property type="project" value="UniProtKB-KW"/>
</dbReference>
<keyword evidence="9" id="KW-1185">Reference proteome</keyword>
<dbReference type="InterPro" id="IPR008269">
    <property type="entry name" value="Lon_proteolytic"/>
</dbReference>
<sequence>MCICLHRYTNEAGVRGLSRCLAAICRHVAVCIITQRDNAAALGALPPSHTGPPHTQAHQEDAGALAFPALQHAAAAAPSALASSPPPSAAPSAAGGPHEIKLESHPNLQPPVPPLPQSLHGSLAAVAEAPLLGFPLDAHPASVPGELQGGGSGALGNQHHSKQGSGSSGHGGGFRSWLFGAVSQPEASRMGTIDTAGQSSSSSSSSGRHGARSSYQQRAFASNVASSELGGEGEAADCFPYPPDLLQQHAEATVVTEQLVESVLGPPPYGGSEAQDRVQAPGAATGLVWTSTGGSVQYIECVRTSVGQRDRPGTLTLTGQVGEVLEESAQIALSWIRAHAYELQLEAPGSSSSSSSSHRPSELAAAPAHTHSVGSNANGDVSAGSSDALASHRTHGQHPLGSPRAHSQHLLGSPRAHSQHLLGSPRAHSQDLLDSPRARSQHLMGSLLSSPDTASKHSARIELLNPASCWDLHLHLPAGAIPKDGPSAGITIAVTLISVLTGRCVRSDTAMTGELTLRGLVLPVGGLKEKLLAARRAGLSRAIVPARNMPEIVAEVSPAVRAALQIVPVQRLEEALEAAFDPPLYLLPRPRL</sequence>
<dbReference type="Pfam" id="PF05362">
    <property type="entry name" value="Lon_C"/>
    <property type="match status" value="2"/>
</dbReference>
<gene>
    <name evidence="8" type="ORF">DUNSADRAFT_10274</name>
</gene>
<accession>A0ABQ7GFM2</accession>
<dbReference type="EMBL" id="MU069812">
    <property type="protein sequence ID" value="KAF5833405.1"/>
    <property type="molecule type" value="Genomic_DNA"/>
</dbReference>
<feature type="region of interest" description="Disordered" evidence="6">
    <location>
        <begin position="76"/>
        <end position="116"/>
    </location>
</feature>
<dbReference type="SUPFAM" id="SSF54211">
    <property type="entry name" value="Ribosomal protein S5 domain 2-like"/>
    <property type="match status" value="2"/>
</dbReference>